<proteinExistence type="predicted"/>
<dbReference type="Gene3D" id="1.10.287.110">
    <property type="entry name" value="DnaJ domain"/>
    <property type="match status" value="1"/>
</dbReference>
<reference evidence="4" key="2">
    <citation type="submission" date="2022-01" db="EMBL/GenBank/DDBJ databases">
        <authorList>
            <person name="Hirooka S."/>
            <person name="Miyagishima S.Y."/>
        </authorList>
    </citation>
    <scope>NUCLEOTIDE SEQUENCE</scope>
    <source>
        <strain evidence="4">NBRC 102759</strain>
    </source>
</reference>
<dbReference type="CDD" id="cd06257">
    <property type="entry name" value="DnaJ"/>
    <property type="match status" value="1"/>
</dbReference>
<evidence type="ECO:0000313" key="5">
    <source>
        <dbReference type="Proteomes" id="UP001061958"/>
    </source>
</evidence>
<dbReference type="Pfam" id="PF00226">
    <property type="entry name" value="DnaJ"/>
    <property type="match status" value="1"/>
</dbReference>
<name>A0A9C7UPN2_9RHOD</name>
<keyword evidence="2" id="KW-0812">Transmembrane</keyword>
<organism evidence="4 5">
    <name type="scientific">Galdieria partita</name>
    <dbReference type="NCBI Taxonomy" id="83374"/>
    <lineage>
        <taxon>Eukaryota</taxon>
        <taxon>Rhodophyta</taxon>
        <taxon>Bangiophyceae</taxon>
        <taxon>Galdieriales</taxon>
        <taxon>Galdieriaceae</taxon>
        <taxon>Galdieria</taxon>
    </lineage>
</organism>
<gene>
    <name evidence="4" type="ORF">GpartN1_g2481.t1</name>
</gene>
<dbReference type="PROSITE" id="PS50076">
    <property type="entry name" value="DNAJ_2"/>
    <property type="match status" value="1"/>
</dbReference>
<feature type="transmembrane region" description="Helical" evidence="2">
    <location>
        <begin position="131"/>
        <end position="149"/>
    </location>
</feature>
<keyword evidence="5" id="KW-1185">Reference proteome</keyword>
<dbReference type="PRINTS" id="PR00625">
    <property type="entry name" value="JDOMAIN"/>
</dbReference>
<evidence type="ECO:0000256" key="2">
    <source>
        <dbReference type="SAM" id="Phobius"/>
    </source>
</evidence>
<feature type="transmembrane region" description="Helical" evidence="2">
    <location>
        <begin position="155"/>
        <end position="172"/>
    </location>
</feature>
<dbReference type="OrthoDB" id="4373at2759"/>
<evidence type="ECO:0000256" key="1">
    <source>
        <dbReference type="SAM" id="Coils"/>
    </source>
</evidence>
<dbReference type="GO" id="GO:0030544">
    <property type="term" value="F:Hsp70 protein binding"/>
    <property type="evidence" value="ECO:0007669"/>
    <property type="project" value="TreeGrafter"/>
</dbReference>
<dbReference type="GO" id="GO:0005789">
    <property type="term" value="C:endoplasmic reticulum membrane"/>
    <property type="evidence" value="ECO:0007669"/>
    <property type="project" value="TreeGrafter"/>
</dbReference>
<dbReference type="SUPFAM" id="SSF46565">
    <property type="entry name" value="Chaperone J-domain"/>
    <property type="match status" value="1"/>
</dbReference>
<keyword evidence="2" id="KW-1133">Transmembrane helix</keyword>
<dbReference type="GO" id="GO:0071218">
    <property type="term" value="P:cellular response to misfolded protein"/>
    <property type="evidence" value="ECO:0007669"/>
    <property type="project" value="TreeGrafter"/>
</dbReference>
<accession>A0A9C7UPN2</accession>
<reference evidence="4" key="1">
    <citation type="journal article" date="2022" name="Proc. Natl. Acad. Sci. U.S.A.">
        <title>Life cycle and functional genomics of the unicellular red alga Galdieria for elucidating algal and plant evolution and industrial use.</title>
        <authorList>
            <person name="Hirooka S."/>
            <person name="Itabashi T."/>
            <person name="Ichinose T.M."/>
            <person name="Onuma R."/>
            <person name="Fujiwara T."/>
            <person name="Yamashita S."/>
            <person name="Jong L.W."/>
            <person name="Tomita R."/>
            <person name="Iwane A.H."/>
            <person name="Miyagishima S.Y."/>
        </authorList>
    </citation>
    <scope>NUCLEOTIDE SEQUENCE</scope>
    <source>
        <strain evidence="4">NBRC 102759</strain>
    </source>
</reference>
<dbReference type="Proteomes" id="UP001061958">
    <property type="component" value="Unassembled WGS sequence"/>
</dbReference>
<dbReference type="PANTHER" id="PTHR43908:SF3">
    <property type="entry name" value="AT29763P-RELATED"/>
    <property type="match status" value="1"/>
</dbReference>
<evidence type="ECO:0000259" key="3">
    <source>
        <dbReference type="PROSITE" id="PS50076"/>
    </source>
</evidence>
<dbReference type="PANTHER" id="PTHR43908">
    <property type="entry name" value="AT29763P-RELATED"/>
    <property type="match status" value="1"/>
</dbReference>
<dbReference type="SMART" id="SM00271">
    <property type="entry name" value="DnaJ"/>
    <property type="match status" value="1"/>
</dbReference>
<dbReference type="EMBL" id="BQMJ01000017">
    <property type="protein sequence ID" value="GJQ10690.1"/>
    <property type="molecule type" value="Genomic_DNA"/>
</dbReference>
<dbReference type="InterPro" id="IPR036869">
    <property type="entry name" value="J_dom_sf"/>
</dbReference>
<keyword evidence="2" id="KW-0472">Membrane</keyword>
<sequence>MDSAGSEDEAGWPQDAKTEINRINTAPNYYVVLHVTPNSSETDMKRNYYKLARILHPDKCKEPGAEDAMKTVALAYDTLTSPIKKRLYDAYMTDTNTQNGEHVESYAEWEARQGQVQLPAWLDRLLRIRGVSWIVLIGLLILLIPVLIIVFLLSIIAWVLCMPVNFFIRIFFPDKYRRMQEEAREQEEQLEAERAAMRAASRA</sequence>
<keyword evidence="1" id="KW-0175">Coiled coil</keyword>
<feature type="domain" description="J" evidence="3">
    <location>
        <begin position="28"/>
        <end position="92"/>
    </location>
</feature>
<protein>
    <recommendedName>
        <fullName evidence="3">J domain-containing protein</fullName>
    </recommendedName>
</protein>
<dbReference type="InterPro" id="IPR051100">
    <property type="entry name" value="DnaJ_subfamily_B/C"/>
</dbReference>
<dbReference type="InterPro" id="IPR001623">
    <property type="entry name" value="DnaJ_domain"/>
</dbReference>
<dbReference type="AlphaFoldDB" id="A0A9C7UPN2"/>
<comment type="caution">
    <text evidence="4">The sequence shown here is derived from an EMBL/GenBank/DDBJ whole genome shotgun (WGS) entry which is preliminary data.</text>
</comment>
<feature type="coiled-coil region" evidence="1">
    <location>
        <begin position="176"/>
        <end position="203"/>
    </location>
</feature>
<evidence type="ECO:0000313" key="4">
    <source>
        <dbReference type="EMBL" id="GJQ10690.1"/>
    </source>
</evidence>